<gene>
    <name evidence="1" type="ORF">CALMAC_LOCUS5638</name>
</gene>
<dbReference type="AlphaFoldDB" id="A0A653C378"/>
<dbReference type="EMBL" id="CAACVG010006822">
    <property type="protein sequence ID" value="VEN41998.1"/>
    <property type="molecule type" value="Genomic_DNA"/>
</dbReference>
<name>A0A653C378_CALMS</name>
<protein>
    <submittedName>
        <fullName evidence="1">Uncharacterized protein</fullName>
    </submittedName>
</protein>
<proteinExistence type="predicted"/>
<evidence type="ECO:0000313" key="1">
    <source>
        <dbReference type="EMBL" id="VEN41998.1"/>
    </source>
</evidence>
<accession>A0A653C378</accession>
<organism evidence="1 2">
    <name type="scientific">Callosobruchus maculatus</name>
    <name type="common">Southern cowpea weevil</name>
    <name type="synonym">Pulse bruchid</name>
    <dbReference type="NCBI Taxonomy" id="64391"/>
    <lineage>
        <taxon>Eukaryota</taxon>
        <taxon>Metazoa</taxon>
        <taxon>Ecdysozoa</taxon>
        <taxon>Arthropoda</taxon>
        <taxon>Hexapoda</taxon>
        <taxon>Insecta</taxon>
        <taxon>Pterygota</taxon>
        <taxon>Neoptera</taxon>
        <taxon>Endopterygota</taxon>
        <taxon>Coleoptera</taxon>
        <taxon>Polyphaga</taxon>
        <taxon>Cucujiformia</taxon>
        <taxon>Chrysomeloidea</taxon>
        <taxon>Chrysomelidae</taxon>
        <taxon>Bruchinae</taxon>
        <taxon>Bruchini</taxon>
        <taxon>Callosobruchus</taxon>
    </lineage>
</organism>
<sequence length="31" mass="3341">MGISAIHDLILFISGQGSAFHSQFYIVGSIM</sequence>
<evidence type="ECO:0000313" key="2">
    <source>
        <dbReference type="Proteomes" id="UP000410492"/>
    </source>
</evidence>
<dbReference type="Proteomes" id="UP000410492">
    <property type="component" value="Unassembled WGS sequence"/>
</dbReference>
<reference evidence="1 2" key="1">
    <citation type="submission" date="2019-01" db="EMBL/GenBank/DDBJ databases">
        <authorList>
            <person name="Sayadi A."/>
        </authorList>
    </citation>
    <scope>NUCLEOTIDE SEQUENCE [LARGE SCALE GENOMIC DNA]</scope>
</reference>
<keyword evidence="2" id="KW-1185">Reference proteome</keyword>